<keyword evidence="2 5" id="KW-0238">DNA-binding</keyword>
<sequence>MSVVDDLRNLILNGRYAPGARLGEVELAETLGVSRTPVREALRRLQAEGLVEVAANRGARVAQFPAGDLETVFELRARIEGLAARQAAAVATAEDADLLHETAVTLREHAGRRDLDAVYRLNADFHRSLVRLGGSAVLAQSLSALVHSPVLLRTYGSFDAEAMRRSVDHHVEIAAAVRAGDPDWAEVVMRAHLFSARASLLGPRRRDGG</sequence>
<dbReference type="SMART" id="SM00345">
    <property type="entry name" value="HTH_GNTR"/>
    <property type="match status" value="1"/>
</dbReference>
<protein>
    <submittedName>
        <fullName evidence="5">DNA-binding GntR family transcriptional regulator</fullName>
    </submittedName>
</protein>
<dbReference type="InterPro" id="IPR000524">
    <property type="entry name" value="Tscrpt_reg_HTH_GntR"/>
</dbReference>
<dbReference type="InterPro" id="IPR000485">
    <property type="entry name" value="AsnC-type_HTH_dom"/>
</dbReference>
<dbReference type="Gene3D" id="1.20.120.530">
    <property type="entry name" value="GntR ligand-binding domain-like"/>
    <property type="match status" value="1"/>
</dbReference>
<dbReference type="GO" id="GO:0003700">
    <property type="term" value="F:DNA-binding transcription factor activity"/>
    <property type="evidence" value="ECO:0007669"/>
    <property type="project" value="InterPro"/>
</dbReference>
<evidence type="ECO:0000256" key="1">
    <source>
        <dbReference type="ARBA" id="ARBA00023015"/>
    </source>
</evidence>
<evidence type="ECO:0000313" key="5">
    <source>
        <dbReference type="EMBL" id="MBB5966513.1"/>
    </source>
</evidence>
<dbReference type="PANTHER" id="PTHR43537:SF24">
    <property type="entry name" value="GLUCONATE OPERON TRANSCRIPTIONAL REPRESSOR"/>
    <property type="match status" value="1"/>
</dbReference>
<feature type="domain" description="HTH gntR-type" evidence="4">
    <location>
        <begin position="1"/>
        <end position="64"/>
    </location>
</feature>
<dbReference type="PANTHER" id="PTHR43537">
    <property type="entry name" value="TRANSCRIPTIONAL REGULATOR, GNTR FAMILY"/>
    <property type="match status" value="1"/>
</dbReference>
<dbReference type="GO" id="GO:0043565">
    <property type="term" value="F:sequence-specific DNA binding"/>
    <property type="evidence" value="ECO:0007669"/>
    <property type="project" value="InterPro"/>
</dbReference>
<proteinExistence type="predicted"/>
<dbReference type="Pfam" id="PF00392">
    <property type="entry name" value="GntR"/>
    <property type="match status" value="1"/>
</dbReference>
<evidence type="ECO:0000313" key="6">
    <source>
        <dbReference type="Proteomes" id="UP000562352"/>
    </source>
</evidence>
<dbReference type="InterPro" id="IPR036390">
    <property type="entry name" value="WH_DNA-bd_sf"/>
</dbReference>
<dbReference type="SUPFAM" id="SSF48008">
    <property type="entry name" value="GntR ligand-binding domain-like"/>
    <property type="match status" value="1"/>
</dbReference>
<dbReference type="InterPro" id="IPR036388">
    <property type="entry name" value="WH-like_DNA-bd_sf"/>
</dbReference>
<dbReference type="InterPro" id="IPR011711">
    <property type="entry name" value="GntR_C"/>
</dbReference>
<dbReference type="CDD" id="cd07377">
    <property type="entry name" value="WHTH_GntR"/>
    <property type="match status" value="1"/>
</dbReference>
<evidence type="ECO:0000256" key="3">
    <source>
        <dbReference type="ARBA" id="ARBA00023163"/>
    </source>
</evidence>
<name>A0A841DCJ6_PLAVE</name>
<organism evidence="5 6">
    <name type="scientific">Planomonospora venezuelensis</name>
    <dbReference type="NCBI Taxonomy" id="1999"/>
    <lineage>
        <taxon>Bacteria</taxon>
        <taxon>Bacillati</taxon>
        <taxon>Actinomycetota</taxon>
        <taxon>Actinomycetes</taxon>
        <taxon>Streptosporangiales</taxon>
        <taxon>Streptosporangiaceae</taxon>
        <taxon>Planomonospora</taxon>
    </lineage>
</organism>
<dbReference type="Gene3D" id="1.10.10.10">
    <property type="entry name" value="Winged helix-like DNA-binding domain superfamily/Winged helix DNA-binding domain"/>
    <property type="match status" value="1"/>
</dbReference>
<dbReference type="EMBL" id="JACHJJ010000024">
    <property type="protein sequence ID" value="MBB5966513.1"/>
    <property type="molecule type" value="Genomic_DNA"/>
</dbReference>
<dbReference type="Proteomes" id="UP000562352">
    <property type="component" value="Unassembled WGS sequence"/>
</dbReference>
<keyword evidence="6" id="KW-1185">Reference proteome</keyword>
<dbReference type="SMART" id="SM00895">
    <property type="entry name" value="FCD"/>
    <property type="match status" value="1"/>
</dbReference>
<reference evidence="5 6" key="1">
    <citation type="submission" date="2020-08" db="EMBL/GenBank/DDBJ databases">
        <title>Genomic Encyclopedia of Type Strains, Phase III (KMG-III): the genomes of soil and plant-associated and newly described type strains.</title>
        <authorList>
            <person name="Whitman W."/>
        </authorList>
    </citation>
    <scope>NUCLEOTIDE SEQUENCE [LARGE SCALE GENOMIC DNA]</scope>
    <source>
        <strain evidence="5 6">CECT 3303</strain>
    </source>
</reference>
<comment type="caution">
    <text evidence="5">The sequence shown here is derived from an EMBL/GenBank/DDBJ whole genome shotgun (WGS) entry which is preliminary data.</text>
</comment>
<dbReference type="PRINTS" id="PR00035">
    <property type="entry name" value="HTHGNTR"/>
</dbReference>
<dbReference type="SUPFAM" id="SSF46785">
    <property type="entry name" value="Winged helix' DNA-binding domain"/>
    <property type="match status" value="1"/>
</dbReference>
<evidence type="ECO:0000259" key="4">
    <source>
        <dbReference type="PROSITE" id="PS50949"/>
    </source>
</evidence>
<evidence type="ECO:0000256" key="2">
    <source>
        <dbReference type="ARBA" id="ARBA00023125"/>
    </source>
</evidence>
<dbReference type="PROSITE" id="PS50949">
    <property type="entry name" value="HTH_GNTR"/>
    <property type="match status" value="1"/>
</dbReference>
<keyword evidence="1" id="KW-0805">Transcription regulation</keyword>
<dbReference type="InterPro" id="IPR008920">
    <property type="entry name" value="TF_FadR/GntR_C"/>
</dbReference>
<accession>A0A841DCJ6</accession>
<dbReference type="AlphaFoldDB" id="A0A841DCJ6"/>
<keyword evidence="3" id="KW-0804">Transcription</keyword>
<dbReference type="RefSeq" id="WP_184946689.1">
    <property type="nucleotide sequence ID" value="NZ_BAAAWZ010000004.1"/>
</dbReference>
<dbReference type="PRINTS" id="PR00033">
    <property type="entry name" value="HTHASNC"/>
</dbReference>
<dbReference type="Pfam" id="PF07729">
    <property type="entry name" value="FCD"/>
    <property type="match status" value="1"/>
</dbReference>
<gene>
    <name evidence="5" type="ORF">FHS22_005805</name>
</gene>